<dbReference type="Gene3D" id="1.20.1540.10">
    <property type="entry name" value="Rhomboid-like"/>
    <property type="match status" value="1"/>
</dbReference>
<feature type="transmembrane region" description="Helical" evidence="7">
    <location>
        <begin position="502"/>
        <end position="523"/>
    </location>
</feature>
<keyword evidence="2" id="KW-1003">Cell membrane</keyword>
<keyword evidence="3 7" id="KW-0812">Transmembrane</keyword>
<keyword evidence="4 7" id="KW-1133">Transmembrane helix</keyword>
<feature type="transmembrane region" description="Helical" evidence="7">
    <location>
        <begin position="308"/>
        <end position="323"/>
    </location>
</feature>
<feature type="transmembrane region" description="Helical" evidence="7">
    <location>
        <begin position="285"/>
        <end position="303"/>
    </location>
</feature>
<dbReference type="SUPFAM" id="SSF144091">
    <property type="entry name" value="Rhomboid-like"/>
    <property type="match status" value="1"/>
</dbReference>
<keyword evidence="5 7" id="KW-0472">Membrane</keyword>
<evidence type="ECO:0000256" key="5">
    <source>
        <dbReference type="ARBA" id="ARBA00023136"/>
    </source>
</evidence>
<evidence type="ECO:0000259" key="8">
    <source>
        <dbReference type="Pfam" id="PF09924"/>
    </source>
</evidence>
<dbReference type="AlphaFoldDB" id="A0A5S4VH97"/>
<comment type="caution">
    <text evidence="9">The sequence shown here is derived from an EMBL/GenBank/DDBJ whole genome shotgun (WGS) entry which is preliminary data.</text>
</comment>
<reference evidence="9 10" key="1">
    <citation type="submission" date="2019-08" db="EMBL/GenBank/DDBJ databases">
        <authorList>
            <person name="Hu J."/>
        </authorList>
    </citation>
    <scope>NUCLEOTIDE SEQUENCE [LARGE SCALE GENOMIC DNA]</scope>
    <source>
        <strain evidence="9 10">NEAU-184</strain>
    </source>
</reference>
<dbReference type="InterPro" id="IPR024320">
    <property type="entry name" value="LPG_synthase_C"/>
</dbReference>
<dbReference type="Pfam" id="PF09924">
    <property type="entry name" value="LPG_synthase_C"/>
    <property type="match status" value="1"/>
</dbReference>
<evidence type="ECO:0000256" key="2">
    <source>
        <dbReference type="ARBA" id="ARBA00022475"/>
    </source>
</evidence>
<evidence type="ECO:0000256" key="7">
    <source>
        <dbReference type="SAM" id="Phobius"/>
    </source>
</evidence>
<feature type="transmembrane region" description="Helical" evidence="7">
    <location>
        <begin position="244"/>
        <end position="265"/>
    </location>
</feature>
<evidence type="ECO:0000313" key="10">
    <source>
        <dbReference type="Proteomes" id="UP000325243"/>
    </source>
</evidence>
<dbReference type="EMBL" id="VSSB01000001">
    <property type="protein sequence ID" value="TYL53455.1"/>
    <property type="molecule type" value="Genomic_DNA"/>
</dbReference>
<feature type="transmembrane region" description="Helical" evidence="7">
    <location>
        <begin position="365"/>
        <end position="382"/>
    </location>
</feature>
<feature type="transmembrane region" description="Helical" evidence="7">
    <location>
        <begin position="205"/>
        <end position="232"/>
    </location>
</feature>
<sequence length="980" mass="107153">MRRVLRREVPRGVRKPPRRVAHRVPGRGAAGERAGLRLQRRPGGLRRREADDDHGPEGAVPGLGGDLHDRRERRHVRAGRATAVGCRGAGRHADDLLRGARRRPRRQRPARRTREGIRGALPTTRIGGPVTETDPAITDVEPKGRLRTTGEALAGFARRVPFSIAFAVLLLVTSIVTGTIVGEASDATANAWAAGVVTTIDGAQWWTVVTALFIPFDPFQLVFGVVLSFLLLGIAERRMGTWRAIVAFLVTGVLGVAIGTWLQWIGSLFGEWWATGTAADLTLDPLAGIVGALITSTAFMGVLWRRRIRIVTFAFILVFVLYDGDSSNVYRLIAGIVGLFLGALLSRDASTLRARRSSHAETRTLVAAVVAVTAIGPVVAFVNRTELTPFGFGSYLYDDDPVDIDVVISQCGAAASAVGDECLKQLAVLSSQGFGMFLLSFVPVLLLLLAAWGLRSGRRFARWLAISVNVAILLFARTAFDVTVTTADVESGAWTVFDIGELIVWALAVLALPIGIIVMLTVTRRHFQVRSPRGSFARFVTTVVVSFVVLAAAYYAIGFATLGEYWPAATPVDLLVDTLKRFVPPHFLAVVDPIVIPAHDLTSIAYQLIGPLFWAIFIVAAIRLMRHTRAELGFADRLKLRTIIRRNGGGTLGFMGTWPGNVPWFSADGESAVAYRVINGIAITMSDPICRPEEAGRVIREFTAFCDANSWVPVFYSVHPQYLAVFEELGWQHMSVGEETLVRTTGLELTGKPWQKVRQALNRGIKEGMTTVWTTWDELPRPTVAEITAISEEWVSEKELPEMGFTLGGMDELKDPDVRLMLAVGPDGRLQAITSWLPVYRDGDVVGWTIDFMRRTDHSMNGIMEFLIASAALHMKEEGQEVLSLSGAPLAAKPLAPGEEPPEPTAMTRLLEFLGRTLEPAYGFSSLFRFKAKFNPEYETISMAYPDPLALPTIGVAIGRAYLPEVSPKEAVALVRTLTK</sequence>
<feature type="compositionally biased region" description="Basic and acidic residues" evidence="6">
    <location>
        <begin position="1"/>
        <end position="11"/>
    </location>
</feature>
<dbReference type="InterPro" id="IPR035952">
    <property type="entry name" value="Rhomboid-like_sf"/>
</dbReference>
<dbReference type="GO" id="GO:0006508">
    <property type="term" value="P:proteolysis"/>
    <property type="evidence" value="ECO:0007669"/>
    <property type="project" value="UniProtKB-KW"/>
</dbReference>
<feature type="domain" description="Phosphatidylglycerol lysyltransferase C-terminal" evidence="8">
    <location>
        <begin position="642"/>
        <end position="945"/>
    </location>
</feature>
<feature type="transmembrane region" description="Helical" evidence="7">
    <location>
        <begin position="604"/>
        <end position="622"/>
    </location>
</feature>
<accession>A0A5S4VH97</accession>
<evidence type="ECO:0000256" key="4">
    <source>
        <dbReference type="ARBA" id="ARBA00022989"/>
    </source>
</evidence>
<evidence type="ECO:0000256" key="6">
    <source>
        <dbReference type="SAM" id="MobiDB-lite"/>
    </source>
</evidence>
<feature type="region of interest" description="Disordered" evidence="6">
    <location>
        <begin position="1"/>
        <end position="67"/>
    </location>
</feature>
<dbReference type="GO" id="GO:0055091">
    <property type="term" value="P:phospholipid homeostasis"/>
    <property type="evidence" value="ECO:0007669"/>
    <property type="project" value="TreeGrafter"/>
</dbReference>
<evidence type="ECO:0000256" key="3">
    <source>
        <dbReference type="ARBA" id="ARBA00022692"/>
    </source>
</evidence>
<dbReference type="Proteomes" id="UP000325243">
    <property type="component" value="Unassembled WGS sequence"/>
</dbReference>
<feature type="transmembrane region" description="Helical" evidence="7">
    <location>
        <begin position="535"/>
        <end position="557"/>
    </location>
</feature>
<protein>
    <submittedName>
        <fullName evidence="9">Rhomboid family intramembrane serine protease</fullName>
    </submittedName>
</protein>
<dbReference type="GO" id="GO:0016755">
    <property type="term" value="F:aminoacyltransferase activity"/>
    <property type="evidence" value="ECO:0007669"/>
    <property type="project" value="TreeGrafter"/>
</dbReference>
<feature type="transmembrane region" description="Helical" evidence="7">
    <location>
        <begin position="329"/>
        <end position="345"/>
    </location>
</feature>
<comment type="subcellular location">
    <subcellularLocation>
        <location evidence="1">Cell membrane</location>
        <topology evidence="1">Multi-pass membrane protein</topology>
    </subcellularLocation>
</comment>
<dbReference type="PANTHER" id="PTHR34697:SF2">
    <property type="entry name" value="PHOSPHATIDYLGLYCEROL LYSYLTRANSFERASE"/>
    <property type="match status" value="1"/>
</dbReference>
<keyword evidence="9" id="KW-0378">Hydrolase</keyword>
<feature type="compositionally biased region" description="Basic and acidic residues" evidence="6">
    <location>
        <begin position="46"/>
        <end position="56"/>
    </location>
</feature>
<name>A0A5S4VH97_9MICO</name>
<dbReference type="GO" id="GO:0005886">
    <property type="term" value="C:plasma membrane"/>
    <property type="evidence" value="ECO:0007669"/>
    <property type="project" value="UniProtKB-SubCell"/>
</dbReference>
<feature type="compositionally biased region" description="Basic residues" evidence="6">
    <location>
        <begin position="12"/>
        <end position="25"/>
    </location>
</feature>
<dbReference type="InterPro" id="IPR051211">
    <property type="entry name" value="PG_lysyltransferase"/>
</dbReference>
<evidence type="ECO:0000256" key="1">
    <source>
        <dbReference type="ARBA" id="ARBA00004651"/>
    </source>
</evidence>
<gene>
    <name evidence="9" type="ORF">FYC51_07205</name>
</gene>
<feature type="transmembrane region" description="Helical" evidence="7">
    <location>
        <begin position="461"/>
        <end position="480"/>
    </location>
</feature>
<feature type="transmembrane region" description="Helical" evidence="7">
    <location>
        <begin position="164"/>
        <end position="185"/>
    </location>
</feature>
<evidence type="ECO:0000313" key="9">
    <source>
        <dbReference type="EMBL" id="TYL53455.1"/>
    </source>
</evidence>
<keyword evidence="9" id="KW-0645">Protease</keyword>
<keyword evidence="10" id="KW-1185">Reference proteome</keyword>
<organism evidence="9 10">
    <name type="scientific">Agromyces mariniharenae</name>
    <dbReference type="NCBI Taxonomy" id="2604423"/>
    <lineage>
        <taxon>Bacteria</taxon>
        <taxon>Bacillati</taxon>
        <taxon>Actinomycetota</taxon>
        <taxon>Actinomycetes</taxon>
        <taxon>Micrococcales</taxon>
        <taxon>Microbacteriaceae</taxon>
        <taxon>Agromyces</taxon>
    </lineage>
</organism>
<dbReference type="GO" id="GO:0008233">
    <property type="term" value="F:peptidase activity"/>
    <property type="evidence" value="ECO:0007669"/>
    <property type="project" value="UniProtKB-KW"/>
</dbReference>
<proteinExistence type="predicted"/>
<feature type="transmembrane region" description="Helical" evidence="7">
    <location>
        <begin position="434"/>
        <end position="454"/>
    </location>
</feature>
<dbReference type="PANTHER" id="PTHR34697">
    <property type="entry name" value="PHOSPHATIDYLGLYCEROL LYSYLTRANSFERASE"/>
    <property type="match status" value="1"/>
</dbReference>